<evidence type="ECO:0000313" key="1">
    <source>
        <dbReference type="EMBL" id="MFH0274913.1"/>
    </source>
</evidence>
<organism evidence="1 2">
    <name type="scientific">Vibrio jasicida</name>
    <dbReference type="NCBI Taxonomy" id="766224"/>
    <lineage>
        <taxon>Bacteria</taxon>
        <taxon>Pseudomonadati</taxon>
        <taxon>Pseudomonadota</taxon>
        <taxon>Gammaproteobacteria</taxon>
        <taxon>Vibrionales</taxon>
        <taxon>Vibrionaceae</taxon>
        <taxon>Vibrio</taxon>
    </lineage>
</organism>
<dbReference type="Proteomes" id="UP001607221">
    <property type="component" value="Unassembled WGS sequence"/>
</dbReference>
<reference evidence="1 2" key="1">
    <citation type="submission" date="2024-10" db="EMBL/GenBank/DDBJ databases">
        <authorList>
            <person name="Yibar A."/>
            <person name="Saticioglu I.B."/>
            <person name="Duman M."/>
            <person name="Ajmi N."/>
            <person name="Gurler F."/>
            <person name="Ay H."/>
            <person name="Onuk E."/>
            <person name="Guler S."/>
            <person name="Romalde J.L."/>
        </authorList>
    </citation>
    <scope>NUCLEOTIDE SEQUENCE [LARGE SCALE GENOMIC DNA]</scope>
    <source>
        <strain evidence="1 2">1-TCBS-A</strain>
    </source>
</reference>
<accession>A0ABW7JFH5</accession>
<gene>
    <name evidence="1" type="ORF">ACGRHZ_26930</name>
</gene>
<dbReference type="EMBL" id="JBIHSE010000004">
    <property type="protein sequence ID" value="MFH0274913.1"/>
    <property type="molecule type" value="Genomic_DNA"/>
</dbReference>
<keyword evidence="2" id="KW-1185">Reference proteome</keyword>
<proteinExistence type="predicted"/>
<evidence type="ECO:0000313" key="2">
    <source>
        <dbReference type="Proteomes" id="UP001607221"/>
    </source>
</evidence>
<sequence>MQDINYEQFSVNLNPRPTEYKPFPEEFKTGLAYLAAIATKKRHAASLIVNLYNSNIVGADMNGLAYYCRGENCKTLYKAMFNLITCCAYVESHEIYGKDFVEGLINQWGFRE</sequence>
<dbReference type="RefSeq" id="WP_394633216.1">
    <property type="nucleotide sequence ID" value="NZ_JBIHSE010000004.1"/>
</dbReference>
<comment type="caution">
    <text evidence="1">The sequence shown here is derived from an EMBL/GenBank/DDBJ whole genome shotgun (WGS) entry which is preliminary data.</text>
</comment>
<protein>
    <submittedName>
        <fullName evidence="1">Uncharacterized protein</fullName>
    </submittedName>
</protein>
<name>A0ABW7JFH5_9VIBR</name>